<dbReference type="EMBL" id="AL109630">
    <property type="protein sequence ID" value="CAB51679.1"/>
    <property type="molecule type" value="Genomic_DNA"/>
</dbReference>
<dbReference type="Bgee" id="FBgn0053082">
    <property type="expression patterns" value="Expressed in enteroblast (Drosophila) in digestive tract and 15 other cell types or tissues"/>
</dbReference>
<evidence type="ECO:0000313" key="13">
    <source>
        <dbReference type="EMBL" id="CAB51679.1"/>
    </source>
</evidence>
<evidence type="ECO:0000313" key="14">
    <source>
        <dbReference type="FlyBase" id="FBgn0014903"/>
    </source>
</evidence>
<dbReference type="GO" id="GO:0046872">
    <property type="term" value="F:metal ion binding"/>
    <property type="evidence" value="ECO:0007669"/>
    <property type="project" value="UniProtKB-KW"/>
</dbReference>
<dbReference type="VEuPathDB" id="VectorBase:FBgn0014903"/>
<dbReference type="HOGENOM" id="CLU_021859_2_0_1"/>
<dbReference type="PhylomeDB" id="Q9NF72"/>
<keyword evidence="9" id="KW-0408">Iron</keyword>
<dbReference type="SUPFAM" id="SSF51197">
    <property type="entry name" value="Clavaminate synthase-like"/>
    <property type="match status" value="1"/>
</dbReference>
<evidence type="ECO:0000256" key="8">
    <source>
        <dbReference type="ARBA" id="ARBA00023002"/>
    </source>
</evidence>
<dbReference type="PANTHER" id="PTHR10696:SF33">
    <property type="entry name" value="GAMMA-BUTYROBETAINE DIOXYGENASE"/>
    <property type="match status" value="1"/>
</dbReference>
<feature type="domain" description="Gamma-butyrobetaine hydroxylase-like N-terminal" evidence="12">
    <location>
        <begin position="133"/>
        <end position="205"/>
    </location>
</feature>
<dbReference type="GO" id="GO:0006396">
    <property type="term" value="P:RNA processing"/>
    <property type="evidence" value="ECO:0007669"/>
    <property type="project" value="InterPro"/>
</dbReference>
<dbReference type="FlyBase" id="FBgn0014903">
    <property type="gene designation" value="CG14630"/>
</dbReference>
<protein>
    <submittedName>
        <fullName evidence="13">EG:BACR7A4.9 protein</fullName>
    </submittedName>
</protein>
<evidence type="ECO:0000256" key="10">
    <source>
        <dbReference type="SAM" id="MobiDB-lite"/>
    </source>
</evidence>
<comment type="pathway">
    <text evidence="3">Amine and polyamine biosynthesis; carnitine biosynthesis.</text>
</comment>
<accession>Q9NF72</accession>
<keyword evidence="8" id="KW-0560">Oxidoreductase</keyword>
<name>Q9NF72_DROME</name>
<dbReference type="VEuPathDB" id="VectorBase:FBgn0053082"/>
<dbReference type="OrthoDB" id="128536at2759"/>
<reference evidence="13" key="2">
    <citation type="submission" date="1999-12" db="EMBL/GenBank/DDBJ databases">
        <authorList>
            <person name="Benos P."/>
        </authorList>
    </citation>
    <scope>NUCLEOTIDE SEQUENCE</scope>
</reference>
<feature type="domain" description="TauD/TfdA-like" evidence="11">
    <location>
        <begin position="237"/>
        <end position="484"/>
    </location>
</feature>
<feature type="region of interest" description="Disordered" evidence="10">
    <location>
        <begin position="78"/>
        <end position="128"/>
    </location>
</feature>
<evidence type="ECO:0000259" key="12">
    <source>
        <dbReference type="Pfam" id="PF06155"/>
    </source>
</evidence>
<organism evidence="13">
    <name type="scientific">Drosophila melanogaster</name>
    <name type="common">Fruit fly</name>
    <dbReference type="NCBI Taxonomy" id="7227"/>
    <lineage>
        <taxon>Eukaryota</taxon>
        <taxon>Metazoa</taxon>
        <taxon>Ecdysozoa</taxon>
        <taxon>Arthropoda</taxon>
        <taxon>Hexapoda</taxon>
        <taxon>Insecta</taxon>
        <taxon>Pterygota</taxon>
        <taxon>Neoptera</taxon>
        <taxon>Endopterygota</taxon>
        <taxon>Diptera</taxon>
        <taxon>Brachycera</taxon>
        <taxon>Muscomorpha</taxon>
        <taxon>Ephydroidea</taxon>
        <taxon>Drosophilidae</taxon>
        <taxon>Drosophila</taxon>
        <taxon>Sophophora</taxon>
    </lineage>
</organism>
<dbReference type="InterPro" id="IPR038492">
    <property type="entry name" value="GBBH-like_N_sf"/>
</dbReference>
<keyword evidence="5" id="KW-0479">Metal-binding</keyword>
<evidence type="ECO:0000256" key="9">
    <source>
        <dbReference type="ARBA" id="ARBA00023004"/>
    </source>
</evidence>
<dbReference type="CDD" id="cd00250">
    <property type="entry name" value="CAS_like"/>
    <property type="match status" value="1"/>
</dbReference>
<dbReference type="InterPro" id="IPR042098">
    <property type="entry name" value="TauD-like_sf"/>
</dbReference>
<keyword evidence="6" id="KW-0124">Carnitine biosynthesis</keyword>
<dbReference type="ExpressionAtlas" id="Q9NF72">
    <property type="expression patterns" value="baseline and differential"/>
</dbReference>
<feature type="compositionally biased region" description="Basic residues" evidence="10">
    <location>
        <begin position="96"/>
        <end position="113"/>
    </location>
</feature>
<dbReference type="Gene3D" id="3.30.2020.30">
    <property type="match status" value="1"/>
</dbReference>
<comment type="cofactor">
    <cofactor evidence="1">
        <name>Fe(2+)</name>
        <dbReference type="ChEBI" id="CHEBI:29033"/>
    </cofactor>
</comment>
<dbReference type="Pfam" id="PF04032">
    <property type="entry name" value="Rpr2"/>
    <property type="match status" value="1"/>
</dbReference>
<dbReference type="PeptideAtlas" id="Q9NF72"/>
<evidence type="ECO:0000256" key="6">
    <source>
        <dbReference type="ARBA" id="ARBA00022873"/>
    </source>
</evidence>
<evidence type="ECO:0000256" key="1">
    <source>
        <dbReference type="ARBA" id="ARBA00001954"/>
    </source>
</evidence>
<dbReference type="InterPro" id="IPR003819">
    <property type="entry name" value="TauD/TfdA-like"/>
</dbReference>
<evidence type="ECO:0000256" key="5">
    <source>
        <dbReference type="ARBA" id="ARBA00022723"/>
    </source>
</evidence>
<evidence type="ECO:0000256" key="2">
    <source>
        <dbReference type="ARBA" id="ARBA00001961"/>
    </source>
</evidence>
<reference evidence="13" key="1">
    <citation type="submission" date="1999-07" db="EMBL/GenBank/DDBJ databases">
        <title>Sequencing the distal X chromosome of Drosophila melanogaster.</title>
        <authorList>
            <person name="Papagiannakis G."/>
            <person name="Spanos L."/>
            <person name="Bolshakov V."/>
            <person name="Siden-Kiamos I."/>
            <person name="Louis C."/>
        </authorList>
    </citation>
    <scope>NUCLEOTIDE SEQUENCE</scope>
</reference>
<dbReference type="FunFam" id="3.30.2020.30:FF:000002">
    <property type="entry name" value="Putative gamma-butyrobetaine dioxygenase"/>
    <property type="match status" value="1"/>
</dbReference>
<dbReference type="Pfam" id="PF02668">
    <property type="entry name" value="TauD"/>
    <property type="match status" value="1"/>
</dbReference>
<dbReference type="InterPro" id="IPR010376">
    <property type="entry name" value="GBBH-like_N"/>
</dbReference>
<evidence type="ECO:0000256" key="7">
    <source>
        <dbReference type="ARBA" id="ARBA00022964"/>
    </source>
</evidence>
<evidence type="ECO:0000256" key="4">
    <source>
        <dbReference type="ARBA" id="ARBA00008654"/>
    </source>
</evidence>
<dbReference type="FunFam" id="3.60.130.10:FF:000001">
    <property type="entry name" value="Trimethyllysine dioxygenase, mitochondrial"/>
    <property type="match status" value="1"/>
</dbReference>
<dbReference type="InterPro" id="IPR007175">
    <property type="entry name" value="Rpr2/Snm1/Rpp21"/>
</dbReference>
<dbReference type="Pfam" id="PF06155">
    <property type="entry name" value="GBBH-like_N"/>
    <property type="match status" value="1"/>
</dbReference>
<dbReference type="AlphaFoldDB" id="Q9NF72"/>
<keyword evidence="7" id="KW-0223">Dioxygenase</keyword>
<dbReference type="UniPathway" id="UPA00118"/>
<sequence>MKHLTQRAISSRMNYLFQASNLMAVGNQPKLAAYYGKLCRNVGTKAIMHMAPAVKRSLCRRCFLPLIPGVNTELHVEEGAQEAKTDAQAQSNGAVKTKKKRHRRQRKKPRSRKTGNTNQEESEEQIQEKVQEEQGNLLKYPQVWLRDNCQCAECFHAATRARKSHWDRGPLNIPVSQVAYNKERKQLEIIWQDKHRSTFDLGWLRERDFGETGRKHYLEEVYKPPAQLWGKTEFEDVKREFQYEDVLEQDAALRVWLEALAVQGFAILKGAPNDINVAKKLAERIGYIKRTTYGDVFEVKSKPNARNYAYLMTPLPLHTDMPYYEYKAGINILHTLVQSESKGGANTLTDGFNVASQLQKLHPEDFEVLKSVPVNWFDIGHDGDDSKPFHSLWRAPVICLDVDGRFARINQNTTKRDSRFSVSLAQAVSWYKAYDKFLEIAQSEAVEFKTQAGDVFVFNNLRMLHGRTAYEDAPGNKRHLVGAYVDWDIIYSKLRTLKFPNAKD</sequence>
<evidence type="ECO:0000259" key="11">
    <source>
        <dbReference type="Pfam" id="PF02668"/>
    </source>
</evidence>
<proteinExistence type="inferred from homology"/>
<dbReference type="GO" id="GO:0016706">
    <property type="term" value="F:2-oxoglutarate-dependent dioxygenase activity"/>
    <property type="evidence" value="ECO:0007669"/>
    <property type="project" value="UniProtKB-ARBA"/>
</dbReference>
<comment type="cofactor">
    <cofactor evidence="2">
        <name>L-ascorbate</name>
        <dbReference type="ChEBI" id="CHEBI:38290"/>
    </cofactor>
</comment>
<dbReference type="AGR" id="FB:FBgn0014903"/>
<dbReference type="Gene3D" id="3.60.130.10">
    <property type="entry name" value="Clavaminate synthase-like"/>
    <property type="match status" value="1"/>
</dbReference>
<comment type="similarity">
    <text evidence="4">Belongs to the gamma-BBH/TMLD family.</text>
</comment>
<gene>
    <name evidence="13" type="primary">EG:BACR7A4.9</name>
    <name evidence="14" type="ORF">CG14630</name>
</gene>
<dbReference type="GO" id="GO:0045329">
    <property type="term" value="P:carnitine biosynthetic process"/>
    <property type="evidence" value="ECO:0007669"/>
    <property type="project" value="UniProtKB-UniPathway"/>
</dbReference>
<dbReference type="InterPro" id="IPR050411">
    <property type="entry name" value="AlphaKG_dependent_hydroxylases"/>
</dbReference>
<evidence type="ECO:0000256" key="3">
    <source>
        <dbReference type="ARBA" id="ARBA00005022"/>
    </source>
</evidence>
<dbReference type="PANTHER" id="PTHR10696">
    <property type="entry name" value="GAMMA-BUTYROBETAINE HYDROXYLASE-RELATED"/>
    <property type="match status" value="1"/>
</dbReference>